<dbReference type="InterPro" id="IPR001173">
    <property type="entry name" value="Glyco_trans_2-like"/>
</dbReference>
<sequence length="328" mass="38328">MNYDVIIATYNGEKYIIEQLESIIRQTVKPNNIFIRDDGSSDDTVKIINDFITSGSNELKIHFIPDGENVGYIKNFQALSSLTISDIVFFSDQDDIWVDNKAEILMGKFDCNEDISVVFSDALLINNQKQTLGTLWRFINFIPTKENFRLEKIMQNNFVTGATMAVKRDFLIDLIPFPENVPHDYWLACNAVIDGCLDCTDKELIYYRQHENNQIGAKKTSLINKIINFTDKNKVMKRLGFYRQIFKLTEALVERDKLSESEYSKIKDYLNCMNIIYDRQITNSFNYNENNKPFFMIFFNSEYLKHKTIKSFLSDLLDSILMRAILRK</sequence>
<accession>A0A1B7INV2</accession>
<dbReference type="EMBL" id="LXER01000019">
    <property type="protein sequence ID" value="OAT31376.1"/>
    <property type="molecule type" value="Genomic_DNA"/>
</dbReference>
<organism evidence="2 3">
    <name type="scientific">Buttiauxella brennerae ATCC 51605</name>
    <dbReference type="NCBI Taxonomy" id="1354251"/>
    <lineage>
        <taxon>Bacteria</taxon>
        <taxon>Pseudomonadati</taxon>
        <taxon>Pseudomonadota</taxon>
        <taxon>Gammaproteobacteria</taxon>
        <taxon>Enterobacterales</taxon>
        <taxon>Enterobacteriaceae</taxon>
        <taxon>Buttiauxella</taxon>
    </lineage>
</organism>
<reference evidence="2 3" key="1">
    <citation type="submission" date="2016-04" db="EMBL/GenBank/DDBJ databases">
        <title>ATOL: Assembling a taxonomically balanced genome-scale reconstruction of the evolutionary history of the Enterobacteriaceae.</title>
        <authorList>
            <person name="Plunkett G.III."/>
            <person name="Neeno-Eckwall E.C."/>
            <person name="Glasner J.D."/>
            <person name="Perna N.T."/>
        </authorList>
    </citation>
    <scope>NUCLEOTIDE SEQUENCE [LARGE SCALE GENOMIC DNA]</scope>
    <source>
        <strain evidence="2 3">ATCC 51605</strain>
    </source>
</reference>
<keyword evidence="3" id="KW-1185">Reference proteome</keyword>
<dbReference type="Proteomes" id="UP000078410">
    <property type="component" value="Unassembled WGS sequence"/>
</dbReference>
<dbReference type="GO" id="GO:0016757">
    <property type="term" value="F:glycosyltransferase activity"/>
    <property type="evidence" value="ECO:0007669"/>
    <property type="project" value="UniProtKB-KW"/>
</dbReference>
<dbReference type="SUPFAM" id="SSF53448">
    <property type="entry name" value="Nucleotide-diphospho-sugar transferases"/>
    <property type="match status" value="1"/>
</dbReference>
<dbReference type="PANTHER" id="PTHR43685:SF11">
    <property type="entry name" value="GLYCOSYLTRANSFERASE TAGX-RELATED"/>
    <property type="match status" value="1"/>
</dbReference>
<feature type="domain" description="Glycosyltransferase 2-like" evidence="1">
    <location>
        <begin position="5"/>
        <end position="171"/>
    </location>
</feature>
<evidence type="ECO:0000259" key="1">
    <source>
        <dbReference type="Pfam" id="PF00535"/>
    </source>
</evidence>
<evidence type="ECO:0000313" key="2">
    <source>
        <dbReference type="EMBL" id="OAT31376.1"/>
    </source>
</evidence>
<dbReference type="PANTHER" id="PTHR43685">
    <property type="entry name" value="GLYCOSYLTRANSFERASE"/>
    <property type="match status" value="1"/>
</dbReference>
<comment type="caution">
    <text evidence="2">The sequence shown here is derived from an EMBL/GenBank/DDBJ whole genome shotgun (WGS) entry which is preliminary data.</text>
</comment>
<proteinExistence type="predicted"/>
<dbReference type="OrthoDB" id="9802649at2"/>
<dbReference type="AlphaFoldDB" id="A0A1B7INV2"/>
<evidence type="ECO:0000313" key="3">
    <source>
        <dbReference type="Proteomes" id="UP000078410"/>
    </source>
</evidence>
<dbReference type="Pfam" id="PF00535">
    <property type="entry name" value="Glycos_transf_2"/>
    <property type="match status" value="1"/>
</dbReference>
<protein>
    <submittedName>
        <fullName evidence="2">Alpha-L-Rha alpha-1,3-L-rhamnosyltransferase</fullName>
        <ecNumber evidence="2">2.4.1.-</ecNumber>
    </submittedName>
</protein>
<keyword evidence="2" id="KW-0328">Glycosyltransferase</keyword>
<dbReference type="InterPro" id="IPR050834">
    <property type="entry name" value="Glycosyltransf_2"/>
</dbReference>
<dbReference type="Gene3D" id="3.90.550.10">
    <property type="entry name" value="Spore Coat Polysaccharide Biosynthesis Protein SpsA, Chain A"/>
    <property type="match status" value="1"/>
</dbReference>
<dbReference type="CDD" id="cd04196">
    <property type="entry name" value="GT_2_like_d"/>
    <property type="match status" value="1"/>
</dbReference>
<dbReference type="RefSeq" id="WP_064559460.1">
    <property type="nucleotide sequence ID" value="NZ_LXER01000019.1"/>
</dbReference>
<dbReference type="InterPro" id="IPR029044">
    <property type="entry name" value="Nucleotide-diphossugar_trans"/>
</dbReference>
<dbReference type="PATRIC" id="fig|1354251.4.peg.2380"/>
<dbReference type="EC" id="2.4.1.-" evidence="2"/>
<name>A0A1B7INV2_9ENTR</name>
<gene>
    <name evidence="2" type="ORF">M975_2301</name>
</gene>
<keyword evidence="2" id="KW-0808">Transferase</keyword>